<feature type="region of interest" description="Disordered" evidence="1">
    <location>
        <begin position="1125"/>
        <end position="1168"/>
    </location>
</feature>
<dbReference type="GO" id="GO:0016539">
    <property type="term" value="P:intein-mediated protein splicing"/>
    <property type="evidence" value="ECO:0007669"/>
    <property type="project" value="InterPro"/>
</dbReference>
<feature type="compositionally biased region" description="Basic and acidic residues" evidence="1">
    <location>
        <begin position="1434"/>
        <end position="1452"/>
    </location>
</feature>
<protein>
    <recommendedName>
        <fullName evidence="3">Hint domain-containing protein</fullName>
    </recommendedName>
</protein>
<organism evidence="4 5">
    <name type="scientific">Rhodococcus wratislaviensis</name>
    <name type="common">Tsukamurella wratislaviensis</name>
    <dbReference type="NCBI Taxonomy" id="44752"/>
    <lineage>
        <taxon>Bacteria</taxon>
        <taxon>Bacillati</taxon>
        <taxon>Actinomycetota</taxon>
        <taxon>Actinomycetes</taxon>
        <taxon>Mycobacteriales</taxon>
        <taxon>Nocardiaceae</taxon>
        <taxon>Rhodococcus</taxon>
    </lineage>
</organism>
<feature type="compositionally biased region" description="Low complexity" evidence="1">
    <location>
        <begin position="420"/>
        <end position="436"/>
    </location>
</feature>
<feature type="compositionally biased region" description="Low complexity" evidence="1">
    <location>
        <begin position="300"/>
        <end position="312"/>
    </location>
</feature>
<evidence type="ECO:0000313" key="4">
    <source>
        <dbReference type="EMBL" id="GCE44095.1"/>
    </source>
</evidence>
<dbReference type="EMBL" id="BHYM01000087">
    <property type="protein sequence ID" value="GCE44095.1"/>
    <property type="molecule type" value="Genomic_DNA"/>
</dbReference>
<evidence type="ECO:0000259" key="3">
    <source>
        <dbReference type="SMART" id="SM00306"/>
    </source>
</evidence>
<feature type="compositionally biased region" description="Basic and acidic residues" evidence="1">
    <location>
        <begin position="1138"/>
        <end position="1155"/>
    </location>
</feature>
<keyword evidence="2" id="KW-1133">Transmembrane helix</keyword>
<accession>A0A402CKN1</accession>
<feature type="compositionally biased region" description="Low complexity" evidence="1">
    <location>
        <begin position="92"/>
        <end position="108"/>
    </location>
</feature>
<evidence type="ECO:0000256" key="2">
    <source>
        <dbReference type="SAM" id="Phobius"/>
    </source>
</evidence>
<feature type="domain" description="Hint" evidence="3">
    <location>
        <begin position="1193"/>
        <end position="1288"/>
    </location>
</feature>
<feature type="region of interest" description="Disordered" evidence="1">
    <location>
        <begin position="896"/>
        <end position="918"/>
    </location>
</feature>
<name>A0A402CKN1_RHOWR</name>
<feature type="compositionally biased region" description="Low complexity" evidence="1">
    <location>
        <begin position="117"/>
        <end position="131"/>
    </location>
</feature>
<keyword evidence="2" id="KW-0472">Membrane</keyword>
<reference evidence="4 5" key="1">
    <citation type="submission" date="2018-11" db="EMBL/GenBank/DDBJ databases">
        <title>Microbial catabolism of amino acid.</title>
        <authorList>
            <person name="Hibi M."/>
            <person name="Ogawa J."/>
        </authorList>
    </citation>
    <scope>NUCLEOTIDE SEQUENCE [LARGE SCALE GENOMIC DNA]</scope>
    <source>
        <strain evidence="4 5">C31-06</strain>
    </source>
</reference>
<dbReference type="SUPFAM" id="SSF51294">
    <property type="entry name" value="Hedgehog/intein (Hint) domain"/>
    <property type="match status" value="1"/>
</dbReference>
<dbReference type="Proteomes" id="UP000287519">
    <property type="component" value="Unassembled WGS sequence"/>
</dbReference>
<gene>
    <name evidence="4" type="ORF">Rhow_008393</name>
</gene>
<dbReference type="CDD" id="cd00081">
    <property type="entry name" value="Hint"/>
    <property type="match status" value="1"/>
</dbReference>
<feature type="region of interest" description="Disordered" evidence="1">
    <location>
        <begin position="19"/>
        <end position="367"/>
    </location>
</feature>
<dbReference type="InterPro" id="IPR006141">
    <property type="entry name" value="Intein_N"/>
</dbReference>
<evidence type="ECO:0000313" key="5">
    <source>
        <dbReference type="Proteomes" id="UP000287519"/>
    </source>
</evidence>
<feature type="region of interest" description="Disordered" evidence="1">
    <location>
        <begin position="411"/>
        <end position="458"/>
    </location>
</feature>
<comment type="caution">
    <text evidence="4">The sequence shown here is derived from an EMBL/GenBank/DDBJ whole genome shotgun (WGS) entry which is preliminary data.</text>
</comment>
<feature type="transmembrane region" description="Helical" evidence="2">
    <location>
        <begin position="994"/>
        <end position="1017"/>
    </location>
</feature>
<keyword evidence="2" id="KW-0812">Transmembrane</keyword>
<dbReference type="Pfam" id="PF07591">
    <property type="entry name" value="PT-HINT"/>
    <property type="match status" value="1"/>
</dbReference>
<dbReference type="PROSITE" id="PS50817">
    <property type="entry name" value="INTEIN_N_TER"/>
    <property type="match status" value="1"/>
</dbReference>
<feature type="compositionally biased region" description="Pro residues" evidence="1">
    <location>
        <begin position="132"/>
        <end position="141"/>
    </location>
</feature>
<dbReference type="Gene3D" id="2.170.16.10">
    <property type="entry name" value="Hedgehog/Intein (Hint) domain"/>
    <property type="match status" value="1"/>
</dbReference>
<dbReference type="SMART" id="SM00306">
    <property type="entry name" value="HintN"/>
    <property type="match status" value="1"/>
</dbReference>
<feature type="compositionally biased region" description="Basic and acidic residues" evidence="1">
    <location>
        <begin position="160"/>
        <end position="172"/>
    </location>
</feature>
<evidence type="ECO:0000256" key="1">
    <source>
        <dbReference type="SAM" id="MobiDB-lite"/>
    </source>
</evidence>
<feature type="compositionally biased region" description="Acidic residues" evidence="1">
    <location>
        <begin position="270"/>
        <end position="281"/>
    </location>
</feature>
<dbReference type="InterPro" id="IPR003587">
    <property type="entry name" value="Hint_dom_N"/>
</dbReference>
<feature type="region of interest" description="Disordered" evidence="1">
    <location>
        <begin position="1427"/>
        <end position="1452"/>
    </location>
</feature>
<feature type="transmembrane region" description="Helical" evidence="2">
    <location>
        <begin position="1024"/>
        <end position="1049"/>
    </location>
</feature>
<sequence length="1452" mass="149236">MPTKTKAEPEKLPEITTALQILNSPPGPASGLDSGSSLGPTAELPPSNGVPAEQRAAGIVRSSTLGAPARAASMTKAMQRTAGNARTGAMLAGASASPPGTAAAPSATQPHSPMPIAPNAEAPRQAPAAASTPPPMSPGPATPVTTAPRNVPADTVTEAHPTRGEQSIEGREQVSATRPVATKIDGDEPPVVPATKHAELGAPPGSTDMADTARQGTEVPRAAATIVEARPTSGVAAPADVGEEAIGPSAAGGRGAIPNAAGTTLKAEVGGEEAAADELEEKLETASLTDESEKANTEKPPASVARQAAAPASFTARQPAAPHPPAPSAPASTAFPASAIRGSATAASDEKLADPSPVSAIDSSSPAGAVGRLATTVSPLEAVATLRAAAEGMPGLLTGVAEAATAAIPHGPAPTGLANTSTAPPADADSAAETAPVSDDQPPRVAAGGAGADGATLPHIALPADTGALPASADSDPAQVARINNAAVQQVGIAAAAATAGDFGASALAPTVPPVVLPQEAVPADVSGLPTPPAAPALEPEVAQVLTSARGPEIETALATASQDAETATAAHDAEMAARIAETNSTITAEQAGTLAAQVQERAATTTELGAHRTSLHSQNAAATTAFSATADALTAGVSTDISAKLTEARRAADAELAAAGGAAVPAQGSGRPVVVRSWWNDVKATVGVGLSALANVVGSVVSAVRDRVNGLLERAMSFVRDRVRRFATAIATAARDTAARVAAAGRQACGWMRDRVRAGLARINALAHRLAITVRNVAVQLSSRITGLLTDLKAKLVAAYEAASTAVNMVLDAADVVRMFLRLMADNVLSALVQIVRDPMAVVMKAKGVIGEMIARVPAEIASVLAEHVAPKLGQSSVQARANVVGNAAGREGQQAAGQLVPGETAAESQPEDAGVTHGAGIEEHLAERVKYLQEHYWEVIKDGLFEALVPGVAVYRHLPVMWDEIVASWNAFHSPGQASEGWDHVLAVGRELMAIVASVVAQASLVVFIIVSVFGTPVAGEAALVALGLAVIEVDLALQIATILKSASNLSERSPVPVLQPANETDYGRIADATIASAFMLVLLAIGSAASSAAKSLLARFPAIGEAVSAARARLRKTVGLKPIEKPGTKPMIPAEEGKPKARLDDEGPEGRGKGGPAEEAIPEGITNDDVHIEDLNEPARVPSEPDVDVSLCFPADTLVATPSGRRAIEDVQAGQLVYAFDFDINEVVPRRVLGLTRGITARWIAIDLGTESLRATPGHPFWSDSTRTWIKAEELTPGVTLRRYDGGAAVVAEVAEVGLDQPEVTCNFSVDKVENYFVGALAVLVHNITPTRLRYLRRKGYKNYVLVDKNKELYYSGMCREEETTAGLMRRHGANGNRFNFDNGDRVQWEPGIREYFEARLMELRTALKKGLIIGRNSLKGQRGNIQRPIAEPKEPEYRKAETRKSKCG</sequence>
<keyword evidence="5" id="KW-1185">Reference proteome</keyword>
<feature type="compositionally biased region" description="Low complexity" evidence="1">
    <location>
        <begin position="329"/>
        <end position="339"/>
    </location>
</feature>
<proteinExistence type="predicted"/>
<dbReference type="InterPro" id="IPR036844">
    <property type="entry name" value="Hint_dom_sf"/>
</dbReference>
<dbReference type="OrthoDB" id="4338343at2"/>